<feature type="domain" description="PAS" evidence="19">
    <location>
        <begin position="439"/>
        <end position="475"/>
    </location>
</feature>
<proteinExistence type="predicted"/>
<protein>
    <recommendedName>
        <fullName evidence="2">histidine kinase</fullName>
        <ecNumber evidence="2">2.7.13.3</ecNumber>
    </recommendedName>
</protein>
<dbReference type="Gene3D" id="3.30.450.20">
    <property type="entry name" value="PAS domain"/>
    <property type="match status" value="4"/>
</dbReference>
<dbReference type="InterPro" id="IPR013656">
    <property type="entry name" value="PAS_4"/>
</dbReference>
<dbReference type="AlphaFoldDB" id="A0A3S0EM75"/>
<dbReference type="Pfam" id="PF07536">
    <property type="entry name" value="HWE_HK"/>
    <property type="match status" value="1"/>
</dbReference>
<evidence type="ECO:0000256" key="11">
    <source>
        <dbReference type="ARBA" id="ARBA00022777"/>
    </source>
</evidence>
<feature type="domain" description="PAC" evidence="20">
    <location>
        <begin position="511"/>
        <end position="563"/>
    </location>
</feature>
<dbReference type="Pfam" id="PF08447">
    <property type="entry name" value="PAS_3"/>
    <property type="match status" value="2"/>
</dbReference>
<dbReference type="PANTHER" id="PTHR41523">
    <property type="entry name" value="TWO-COMPONENT SYSTEM SENSOR PROTEIN"/>
    <property type="match status" value="1"/>
</dbReference>
<dbReference type="SMART" id="SM00086">
    <property type="entry name" value="PAC"/>
    <property type="match status" value="3"/>
</dbReference>
<evidence type="ECO:0000256" key="13">
    <source>
        <dbReference type="ARBA" id="ARBA00022991"/>
    </source>
</evidence>
<evidence type="ECO:0000313" key="22">
    <source>
        <dbReference type="Proteomes" id="UP000274661"/>
    </source>
</evidence>
<evidence type="ECO:0000256" key="3">
    <source>
        <dbReference type="ARBA" id="ARBA00022543"/>
    </source>
</evidence>
<dbReference type="PANTHER" id="PTHR41523:SF8">
    <property type="entry name" value="ETHYLENE RESPONSE SENSOR PROTEIN"/>
    <property type="match status" value="1"/>
</dbReference>
<dbReference type="NCBIfam" id="TIGR00229">
    <property type="entry name" value="sensory_box"/>
    <property type="match status" value="2"/>
</dbReference>
<feature type="domain" description="PAS" evidence="19">
    <location>
        <begin position="313"/>
        <end position="383"/>
    </location>
</feature>
<evidence type="ECO:0000259" key="18">
    <source>
        <dbReference type="PROSITE" id="PS50110"/>
    </source>
</evidence>
<dbReference type="EMBL" id="RWJF01000001">
    <property type="protein sequence ID" value="RST30724.1"/>
    <property type="molecule type" value="Genomic_DNA"/>
</dbReference>
<dbReference type="InterPro" id="IPR011102">
    <property type="entry name" value="Sig_transdc_His_kinase_HWE"/>
</dbReference>
<evidence type="ECO:0000256" key="9">
    <source>
        <dbReference type="ARBA" id="ARBA00022737"/>
    </source>
</evidence>
<keyword evidence="22" id="KW-1185">Reference proteome</keyword>
<dbReference type="GO" id="GO:0009881">
    <property type="term" value="F:photoreceptor activity"/>
    <property type="evidence" value="ECO:0007669"/>
    <property type="project" value="UniProtKB-KW"/>
</dbReference>
<dbReference type="InterPro" id="IPR001789">
    <property type="entry name" value="Sig_transdc_resp-reg_receiver"/>
</dbReference>
<keyword evidence="3" id="KW-0600">Photoreceptor protein</keyword>
<evidence type="ECO:0000256" key="17">
    <source>
        <dbReference type="SAM" id="Coils"/>
    </source>
</evidence>
<gene>
    <name evidence="21" type="ORF">HMF7854_07670</name>
</gene>
<dbReference type="SMART" id="SM00911">
    <property type="entry name" value="HWE_HK"/>
    <property type="match status" value="1"/>
</dbReference>
<keyword evidence="9" id="KW-0677">Repeat</keyword>
<evidence type="ECO:0000259" key="20">
    <source>
        <dbReference type="PROSITE" id="PS50113"/>
    </source>
</evidence>
<dbReference type="GO" id="GO:0005524">
    <property type="term" value="F:ATP binding"/>
    <property type="evidence" value="ECO:0007669"/>
    <property type="project" value="UniProtKB-KW"/>
</dbReference>
<evidence type="ECO:0000256" key="8">
    <source>
        <dbReference type="ARBA" id="ARBA00022679"/>
    </source>
</evidence>
<evidence type="ECO:0000256" key="7">
    <source>
        <dbReference type="ARBA" id="ARBA00022643"/>
    </source>
</evidence>
<comment type="catalytic activity">
    <reaction evidence="1">
        <text>ATP + protein L-histidine = ADP + protein N-phospho-L-histidine.</text>
        <dbReference type="EC" id="2.7.13.3"/>
    </reaction>
</comment>
<evidence type="ECO:0000259" key="19">
    <source>
        <dbReference type="PROSITE" id="PS50112"/>
    </source>
</evidence>
<dbReference type="SMART" id="SM00091">
    <property type="entry name" value="PAS"/>
    <property type="match status" value="4"/>
</dbReference>
<dbReference type="InterPro" id="IPR000014">
    <property type="entry name" value="PAS"/>
</dbReference>
<feature type="domain" description="PAC" evidence="20">
    <location>
        <begin position="386"/>
        <end position="438"/>
    </location>
</feature>
<dbReference type="InterPro" id="IPR035965">
    <property type="entry name" value="PAS-like_dom_sf"/>
</dbReference>
<dbReference type="GO" id="GO:0004673">
    <property type="term" value="F:protein histidine kinase activity"/>
    <property type="evidence" value="ECO:0007669"/>
    <property type="project" value="UniProtKB-EC"/>
</dbReference>
<keyword evidence="5" id="KW-0716">Sensory transduction</keyword>
<dbReference type="Pfam" id="PF08448">
    <property type="entry name" value="PAS_4"/>
    <property type="match status" value="2"/>
</dbReference>
<comment type="caution">
    <text evidence="21">The sequence shown here is derived from an EMBL/GenBank/DDBJ whole genome shotgun (WGS) entry which is preliminary data.</text>
</comment>
<keyword evidence="7" id="KW-0288">FMN</keyword>
<evidence type="ECO:0000256" key="6">
    <source>
        <dbReference type="ARBA" id="ARBA00022630"/>
    </source>
</evidence>
<feature type="modified residue" description="4-aspartylphosphate" evidence="16">
    <location>
        <position position="830"/>
    </location>
</feature>
<dbReference type="CDD" id="cd00130">
    <property type="entry name" value="PAS"/>
    <property type="match status" value="3"/>
</dbReference>
<dbReference type="InterPro" id="IPR011006">
    <property type="entry name" value="CheY-like_superfamily"/>
</dbReference>
<sequence length="894" mass="99632">MARDLRDGSDVPEAVGFLQGRGEVPALLRGLDWRGHQLGPPENWPPELKTAVAMMLGSQQPMFLVWGPERVYLYNDALRVQLGDRHPAALGRDWLEVWPERRERLLGLLACLSEGKTVTQSSYEVVTEHNGHAEKATYSFSFSPIAGAEGRPGGYCCFVSEITDRLSTERKLADAEKRLRTEEERVELAQQTGAILGTWDWDIANDVVIADQRFAHSFGLDRAECEAGLPIDRYLESIHPDDLQGLEAAIAAALVEGDRFTHRYRVRRADGEFQWVEALGRVEREADGKAKRFPGVLLNIEERRRQQLALQESEAKFQAIANSIDQMIWVTQSNGYHEYYNDRWYEYTGVSRGSTDGEEWNGMFHPDDQERAWAVWRHCLETGEPYHIEYRLRHRSGEYRWVIGRAQCQRDEQGAIARWYGTCTDIHDQRMAEEELLRTSSLLRLIGESTPDLIYAKDRDGRLLYANPAVGRALGRENVIGLNAYDYAVDRSEADAIMENERRIMESGETVERDELLTSEDGMQRYFRTTKAPLRASDGTTIGIAAITEDVTKRRIAEERERLLVQEVDHRAKNLLGVVQSVVQLTRAETIGAFKEAVAGRIQSLARAHSLLASERWDGVNLRSLMIEELAGFDQAGRVSISGPALRLRPAASQALALCVHELATNAAKYGALSVPGGTLEVHWEISRPDGAAWLCFSWNERGGPLAEPPSRQGFGSTVIKTSIERQLGGRLAMNWERHGLECRIEIPADQLADAAPSSEAGEGETLELTEVHMPVSGKRILIVEDEALISMQIEQVVRQLGFTALGPAGSVDQALEVLATEAVDAAVIDVSLGRERSDPLADELAERGIPFVVCTGYATPVSRSVEKAVDTLGKPIDPATLKRVLQRAVSVKP</sequence>
<keyword evidence="17" id="KW-0175">Coiled coil</keyword>
<dbReference type="SUPFAM" id="SSF55785">
    <property type="entry name" value="PYP-like sensor domain (PAS domain)"/>
    <property type="match status" value="4"/>
</dbReference>
<evidence type="ECO:0000256" key="15">
    <source>
        <dbReference type="ARBA" id="ARBA00023170"/>
    </source>
</evidence>
<dbReference type="PROSITE" id="PS50113">
    <property type="entry name" value="PAC"/>
    <property type="match status" value="3"/>
</dbReference>
<dbReference type="FunFam" id="3.30.450.20:FF:000099">
    <property type="entry name" value="Sensory box sensor histidine kinase"/>
    <property type="match status" value="1"/>
</dbReference>
<dbReference type="InterPro" id="IPR013655">
    <property type="entry name" value="PAS_fold_3"/>
</dbReference>
<evidence type="ECO:0000256" key="5">
    <source>
        <dbReference type="ARBA" id="ARBA00022606"/>
    </source>
</evidence>
<dbReference type="Proteomes" id="UP000274661">
    <property type="component" value="Unassembled WGS sequence"/>
</dbReference>
<feature type="coiled-coil region" evidence="17">
    <location>
        <begin position="165"/>
        <end position="192"/>
    </location>
</feature>
<dbReference type="OrthoDB" id="9760752at2"/>
<reference evidence="21 22" key="1">
    <citation type="submission" date="2018-12" db="EMBL/GenBank/DDBJ databases">
        <title>Sphingomonas sp. HMF7854 Genome sequencing and assembly.</title>
        <authorList>
            <person name="Cha I."/>
            <person name="Kang H."/>
            <person name="Kim H."/>
            <person name="Kang J."/>
            <person name="Joh K."/>
        </authorList>
    </citation>
    <scope>NUCLEOTIDE SEQUENCE [LARGE SCALE GENOMIC DNA]</scope>
    <source>
        <strain evidence="21 22">HMF7854</strain>
    </source>
</reference>
<keyword evidence="14" id="KW-0843">Virulence</keyword>
<feature type="domain" description="PAC" evidence="20">
    <location>
        <begin position="260"/>
        <end position="312"/>
    </location>
</feature>
<keyword evidence="12" id="KW-0067">ATP-binding</keyword>
<keyword evidence="13" id="KW-0157">Chromophore</keyword>
<dbReference type="Pfam" id="PF00072">
    <property type="entry name" value="Response_reg"/>
    <property type="match status" value="1"/>
</dbReference>
<keyword evidence="10" id="KW-0547">Nucleotide-binding</keyword>
<dbReference type="RefSeq" id="WP_126718558.1">
    <property type="nucleotide sequence ID" value="NZ_RWJF01000001.1"/>
</dbReference>
<dbReference type="Gene3D" id="3.40.50.2300">
    <property type="match status" value="1"/>
</dbReference>
<evidence type="ECO:0000256" key="10">
    <source>
        <dbReference type="ARBA" id="ARBA00022741"/>
    </source>
</evidence>
<evidence type="ECO:0000256" key="16">
    <source>
        <dbReference type="PROSITE-ProRule" id="PRU00169"/>
    </source>
</evidence>
<dbReference type="Gene3D" id="3.30.565.10">
    <property type="entry name" value="Histidine kinase-like ATPase, C-terminal domain"/>
    <property type="match status" value="1"/>
</dbReference>
<evidence type="ECO:0000256" key="2">
    <source>
        <dbReference type="ARBA" id="ARBA00012438"/>
    </source>
</evidence>
<keyword evidence="6" id="KW-0285">Flavoprotein</keyword>
<dbReference type="GO" id="GO:0000160">
    <property type="term" value="P:phosphorelay signal transduction system"/>
    <property type="evidence" value="ECO:0007669"/>
    <property type="project" value="InterPro"/>
</dbReference>
<evidence type="ECO:0000256" key="12">
    <source>
        <dbReference type="ARBA" id="ARBA00022840"/>
    </source>
</evidence>
<dbReference type="EC" id="2.7.13.3" evidence="2"/>
<dbReference type="InterPro" id="IPR036890">
    <property type="entry name" value="HATPase_C_sf"/>
</dbReference>
<dbReference type="SMART" id="SM00448">
    <property type="entry name" value="REC"/>
    <property type="match status" value="1"/>
</dbReference>
<dbReference type="PROSITE" id="PS50110">
    <property type="entry name" value="RESPONSE_REGULATORY"/>
    <property type="match status" value="1"/>
</dbReference>
<evidence type="ECO:0000256" key="4">
    <source>
        <dbReference type="ARBA" id="ARBA00022553"/>
    </source>
</evidence>
<dbReference type="InterPro" id="IPR000700">
    <property type="entry name" value="PAS-assoc_C"/>
</dbReference>
<keyword evidence="15" id="KW-0675">Receptor</keyword>
<name>A0A3S0EM75_9SPHN</name>
<feature type="domain" description="Response regulatory" evidence="18">
    <location>
        <begin position="780"/>
        <end position="890"/>
    </location>
</feature>
<organism evidence="21 22">
    <name type="scientific">Sphingomonas ginkgonis</name>
    <dbReference type="NCBI Taxonomy" id="2315330"/>
    <lineage>
        <taxon>Bacteria</taxon>
        <taxon>Pseudomonadati</taxon>
        <taxon>Pseudomonadota</taxon>
        <taxon>Alphaproteobacteria</taxon>
        <taxon>Sphingomonadales</taxon>
        <taxon>Sphingomonadaceae</taxon>
        <taxon>Sphingomonas</taxon>
    </lineage>
</organism>
<evidence type="ECO:0000256" key="14">
    <source>
        <dbReference type="ARBA" id="ARBA00023026"/>
    </source>
</evidence>
<accession>A0A3S0EM75</accession>
<dbReference type="SUPFAM" id="SSF52172">
    <property type="entry name" value="CheY-like"/>
    <property type="match status" value="1"/>
</dbReference>
<dbReference type="PROSITE" id="PS50112">
    <property type="entry name" value="PAS"/>
    <property type="match status" value="2"/>
</dbReference>
<keyword evidence="11" id="KW-0418">Kinase</keyword>
<keyword evidence="8" id="KW-0808">Transferase</keyword>
<keyword evidence="4 16" id="KW-0597">Phosphoprotein</keyword>
<evidence type="ECO:0000313" key="21">
    <source>
        <dbReference type="EMBL" id="RST30724.1"/>
    </source>
</evidence>
<evidence type="ECO:0000256" key="1">
    <source>
        <dbReference type="ARBA" id="ARBA00000085"/>
    </source>
</evidence>
<dbReference type="InterPro" id="IPR001610">
    <property type="entry name" value="PAC"/>
</dbReference>